<evidence type="ECO:0000256" key="2">
    <source>
        <dbReference type="ARBA" id="ARBA00012962"/>
    </source>
</evidence>
<dbReference type="UniPathway" id="UPA00053">
    <property type="reaction ID" value="UER00087"/>
</dbReference>
<comment type="catalytic activity">
    <reaction evidence="7 8">
        <text>shikimate + NADP(+) = 3-dehydroshikimate + NADPH + H(+)</text>
        <dbReference type="Rhea" id="RHEA:17737"/>
        <dbReference type="ChEBI" id="CHEBI:15378"/>
        <dbReference type="ChEBI" id="CHEBI:16630"/>
        <dbReference type="ChEBI" id="CHEBI:36208"/>
        <dbReference type="ChEBI" id="CHEBI:57783"/>
        <dbReference type="ChEBI" id="CHEBI:58349"/>
        <dbReference type="EC" id="1.1.1.25"/>
    </reaction>
</comment>
<dbReference type="GO" id="GO:0005829">
    <property type="term" value="C:cytosol"/>
    <property type="evidence" value="ECO:0007669"/>
    <property type="project" value="TreeGrafter"/>
</dbReference>
<comment type="caution">
    <text evidence="12">The sequence shown here is derived from an EMBL/GenBank/DDBJ whole genome shotgun (WGS) entry which is preliminary data.</text>
</comment>
<evidence type="ECO:0000313" key="12">
    <source>
        <dbReference type="EMBL" id="MBB4264529.1"/>
    </source>
</evidence>
<dbReference type="InterPro" id="IPR022893">
    <property type="entry name" value="Shikimate_DH_fam"/>
</dbReference>
<comment type="pathway">
    <text evidence="1 8">Metabolic intermediate biosynthesis; chorismate biosynthesis; chorismate from D-erythrose 4-phosphate and phosphoenolpyruvate: step 4/7.</text>
</comment>
<feature type="binding site" evidence="8">
    <location>
        <position position="265"/>
    </location>
    <ligand>
        <name>NADP(+)</name>
        <dbReference type="ChEBI" id="CHEBI:58349"/>
    </ligand>
</feature>
<comment type="subunit">
    <text evidence="8">Homodimer.</text>
</comment>
<feature type="binding site" evidence="8">
    <location>
        <position position="109"/>
    </location>
    <ligand>
        <name>shikimate</name>
        <dbReference type="ChEBI" id="CHEBI:36208"/>
    </ligand>
</feature>
<dbReference type="Gene3D" id="3.40.50.10860">
    <property type="entry name" value="Leucine Dehydrogenase, chain A, domain 1"/>
    <property type="match status" value="1"/>
</dbReference>
<dbReference type="InterPro" id="IPR006151">
    <property type="entry name" value="Shikm_DH/Glu-tRNA_Rdtase"/>
</dbReference>
<feature type="binding site" evidence="8">
    <location>
        <position position="272"/>
    </location>
    <ligand>
        <name>shikimate</name>
        <dbReference type="ChEBI" id="CHEBI:36208"/>
    </ligand>
</feature>
<dbReference type="InterPro" id="IPR011342">
    <property type="entry name" value="Shikimate_DH"/>
</dbReference>
<evidence type="ECO:0000256" key="5">
    <source>
        <dbReference type="ARBA" id="ARBA00023002"/>
    </source>
</evidence>
<dbReference type="Pfam" id="PF08501">
    <property type="entry name" value="Shikimate_dh_N"/>
    <property type="match status" value="1"/>
</dbReference>
<comment type="function">
    <text evidence="8">Involved in the biosynthesis of the chorismate, which leads to the biosynthesis of aromatic amino acids. Catalyzes the reversible NADPH linked reduction of 3-dehydroshikimate (DHSA) to yield shikimate (SA).</text>
</comment>
<keyword evidence="5 8" id="KW-0560">Oxidoreductase</keyword>
<evidence type="ECO:0000259" key="11">
    <source>
        <dbReference type="Pfam" id="PF18317"/>
    </source>
</evidence>
<evidence type="ECO:0000313" key="13">
    <source>
        <dbReference type="Proteomes" id="UP000554286"/>
    </source>
</evidence>
<protein>
    <recommendedName>
        <fullName evidence="2 8">Shikimate dehydrogenase (NADP(+))</fullName>
        <shortName evidence="8">SDH</shortName>
        <ecNumber evidence="2 8">1.1.1.25</ecNumber>
    </recommendedName>
</protein>
<sequence length="298" mass="30493">MSLADSVPANANGAGGPRLPSGAARVAGVIGWPIGHSRSPRLHGTWLAWYGIDGAYVPLPTPPDRADEALRALPALGLVGANVTVPHKERAFRACDTLTDRARRVGAVNTLSITEMGGLHGDSTDGFGFLENLRHGAPGWDVTRGPAVVLGAGGAARAVCAALLEAGAPAVRVLNRTVARAETLVADLDEGGVMTVAPLADAAAALIDAALLVNTTSLGMVGQPSLVLDLAPLPPDALVNDLVYAPLETPLLAAARARGNGVVDGLGMLLHQGRPGFQAWFGVDPEVTPALRRAVLDD</sequence>
<dbReference type="NCBIfam" id="NF001312">
    <property type="entry name" value="PRK00258.1-4"/>
    <property type="match status" value="1"/>
</dbReference>
<organism evidence="12 13">
    <name type="scientific">Roseospira visakhapatnamensis</name>
    <dbReference type="NCBI Taxonomy" id="390880"/>
    <lineage>
        <taxon>Bacteria</taxon>
        <taxon>Pseudomonadati</taxon>
        <taxon>Pseudomonadota</taxon>
        <taxon>Alphaproteobacteria</taxon>
        <taxon>Rhodospirillales</taxon>
        <taxon>Rhodospirillaceae</taxon>
        <taxon>Roseospira</taxon>
    </lineage>
</organism>
<evidence type="ECO:0000256" key="3">
    <source>
        <dbReference type="ARBA" id="ARBA00022605"/>
    </source>
</evidence>
<dbReference type="HAMAP" id="MF_00222">
    <property type="entry name" value="Shikimate_DH_AroE"/>
    <property type="match status" value="1"/>
</dbReference>
<evidence type="ECO:0000256" key="4">
    <source>
        <dbReference type="ARBA" id="ARBA00022857"/>
    </source>
</evidence>
<feature type="binding site" evidence="8">
    <location>
        <position position="244"/>
    </location>
    <ligand>
        <name>shikimate</name>
        <dbReference type="ChEBI" id="CHEBI:36208"/>
    </ligand>
</feature>
<dbReference type="InterPro" id="IPR041121">
    <property type="entry name" value="SDH_C"/>
</dbReference>
<feature type="domain" description="SDH C-terminal" evidence="11">
    <location>
        <begin position="265"/>
        <end position="293"/>
    </location>
</feature>
<feature type="binding site" evidence="8">
    <location>
        <position position="84"/>
    </location>
    <ligand>
        <name>shikimate</name>
        <dbReference type="ChEBI" id="CHEBI:36208"/>
    </ligand>
</feature>
<evidence type="ECO:0000256" key="1">
    <source>
        <dbReference type="ARBA" id="ARBA00004871"/>
    </source>
</evidence>
<feature type="domain" description="Quinate/shikimate 5-dehydrogenase/glutamyl-tRNA reductase" evidence="9">
    <location>
        <begin position="147"/>
        <end position="217"/>
    </location>
</feature>
<dbReference type="PANTHER" id="PTHR21089">
    <property type="entry name" value="SHIKIMATE DEHYDROGENASE"/>
    <property type="match status" value="1"/>
</dbReference>
<dbReference type="GO" id="GO:0050661">
    <property type="term" value="F:NADP binding"/>
    <property type="evidence" value="ECO:0007669"/>
    <property type="project" value="InterPro"/>
</dbReference>
<keyword evidence="6 8" id="KW-0057">Aromatic amino acid biosynthesis</keyword>
<feature type="binding site" evidence="8">
    <location>
        <position position="242"/>
    </location>
    <ligand>
        <name>NADP(+)</name>
        <dbReference type="ChEBI" id="CHEBI:58349"/>
    </ligand>
</feature>
<keyword evidence="3 8" id="KW-0028">Amino-acid biosynthesis</keyword>
<dbReference type="Pfam" id="PF18317">
    <property type="entry name" value="SDH_C"/>
    <property type="match status" value="1"/>
</dbReference>
<feature type="active site" description="Proton acceptor" evidence="8">
    <location>
        <position position="88"/>
    </location>
</feature>
<dbReference type="GO" id="GO:0004764">
    <property type="term" value="F:shikimate 3-dehydrogenase (NADP+) activity"/>
    <property type="evidence" value="ECO:0007669"/>
    <property type="project" value="UniProtKB-UniRule"/>
</dbReference>
<dbReference type="SUPFAM" id="SSF51735">
    <property type="entry name" value="NAD(P)-binding Rossmann-fold domains"/>
    <property type="match status" value="1"/>
</dbReference>
<dbReference type="PANTHER" id="PTHR21089:SF1">
    <property type="entry name" value="BIFUNCTIONAL 3-DEHYDROQUINATE DEHYDRATASE_SHIKIMATE DEHYDROGENASE, CHLOROPLASTIC"/>
    <property type="match status" value="1"/>
</dbReference>
<dbReference type="GO" id="GO:0009423">
    <property type="term" value="P:chorismate biosynthetic process"/>
    <property type="evidence" value="ECO:0007669"/>
    <property type="project" value="UniProtKB-UniRule"/>
</dbReference>
<dbReference type="GO" id="GO:0009073">
    <property type="term" value="P:aromatic amino acid family biosynthetic process"/>
    <property type="evidence" value="ECO:0007669"/>
    <property type="project" value="UniProtKB-KW"/>
</dbReference>
<evidence type="ECO:0000259" key="9">
    <source>
        <dbReference type="Pfam" id="PF01488"/>
    </source>
</evidence>
<dbReference type="EC" id="1.1.1.25" evidence="2 8"/>
<evidence type="ECO:0000256" key="8">
    <source>
        <dbReference type="HAMAP-Rule" id="MF_00222"/>
    </source>
</evidence>
<evidence type="ECO:0000259" key="10">
    <source>
        <dbReference type="Pfam" id="PF08501"/>
    </source>
</evidence>
<keyword evidence="4 8" id="KW-0521">NADP</keyword>
<proteinExistence type="inferred from homology"/>
<keyword evidence="13" id="KW-1185">Reference proteome</keyword>
<feature type="domain" description="Shikimate dehydrogenase substrate binding N-terminal" evidence="10">
    <location>
        <begin position="29"/>
        <end position="111"/>
    </location>
</feature>
<evidence type="ECO:0000256" key="7">
    <source>
        <dbReference type="ARBA" id="ARBA00049442"/>
    </source>
</evidence>
<dbReference type="GO" id="GO:0008652">
    <property type="term" value="P:amino acid biosynthetic process"/>
    <property type="evidence" value="ECO:0007669"/>
    <property type="project" value="UniProtKB-KW"/>
</dbReference>
<dbReference type="AlphaFoldDB" id="A0A7W6W868"/>
<feature type="binding site" evidence="8">
    <location>
        <position position="125"/>
    </location>
    <ligand>
        <name>shikimate</name>
        <dbReference type="ChEBI" id="CHEBI:36208"/>
    </ligand>
</feature>
<dbReference type="GO" id="GO:0019632">
    <property type="term" value="P:shikimate metabolic process"/>
    <property type="evidence" value="ECO:0007669"/>
    <property type="project" value="InterPro"/>
</dbReference>
<gene>
    <name evidence="8" type="primary">aroE</name>
    <name evidence="12" type="ORF">GGD89_000135</name>
</gene>
<dbReference type="NCBIfam" id="TIGR00507">
    <property type="entry name" value="aroE"/>
    <property type="match status" value="1"/>
</dbReference>
<feature type="binding site" evidence="8">
    <location>
        <begin position="175"/>
        <end position="180"/>
    </location>
    <ligand>
        <name>NADP(+)</name>
        <dbReference type="ChEBI" id="CHEBI:58349"/>
    </ligand>
</feature>
<feature type="binding site" evidence="8">
    <location>
        <position position="100"/>
    </location>
    <ligand>
        <name>NADP(+)</name>
        <dbReference type="ChEBI" id="CHEBI:58349"/>
    </ligand>
</feature>
<dbReference type="InterPro" id="IPR036291">
    <property type="entry name" value="NAD(P)-bd_dom_sf"/>
</dbReference>
<dbReference type="Pfam" id="PF01488">
    <property type="entry name" value="Shikimate_DH"/>
    <property type="match status" value="1"/>
</dbReference>
<evidence type="ECO:0000256" key="6">
    <source>
        <dbReference type="ARBA" id="ARBA00023141"/>
    </source>
</evidence>
<dbReference type="InterPro" id="IPR013708">
    <property type="entry name" value="Shikimate_DH-bd_N"/>
</dbReference>
<name>A0A7W6W868_9PROT</name>
<dbReference type="EMBL" id="JACIGK010000001">
    <property type="protein sequence ID" value="MBB4264529.1"/>
    <property type="molecule type" value="Genomic_DNA"/>
</dbReference>
<feature type="binding site" evidence="8">
    <location>
        <begin position="37"/>
        <end position="39"/>
    </location>
    <ligand>
        <name>shikimate</name>
        <dbReference type="ChEBI" id="CHEBI:36208"/>
    </ligand>
</feature>
<dbReference type="Proteomes" id="UP000554286">
    <property type="component" value="Unassembled WGS sequence"/>
</dbReference>
<reference evidence="12 13" key="1">
    <citation type="submission" date="2020-08" db="EMBL/GenBank/DDBJ databases">
        <title>Genome sequencing of Purple Non-Sulfur Bacteria from various extreme environments.</title>
        <authorList>
            <person name="Mayer M."/>
        </authorList>
    </citation>
    <scope>NUCLEOTIDE SEQUENCE [LARGE SCALE GENOMIC DNA]</scope>
    <source>
        <strain evidence="12 13">JA131</strain>
    </source>
</reference>
<dbReference type="Gene3D" id="3.40.50.720">
    <property type="entry name" value="NAD(P)-binding Rossmann-like Domain"/>
    <property type="match status" value="1"/>
</dbReference>
<dbReference type="InterPro" id="IPR046346">
    <property type="entry name" value="Aminoacid_DH-like_N_sf"/>
</dbReference>
<accession>A0A7W6W868</accession>
<feature type="binding site" evidence="8">
    <location>
        <begin position="151"/>
        <end position="155"/>
    </location>
    <ligand>
        <name>NADP(+)</name>
        <dbReference type="ChEBI" id="CHEBI:58349"/>
    </ligand>
</feature>
<dbReference type="CDD" id="cd01065">
    <property type="entry name" value="NAD_bind_Shikimate_DH"/>
    <property type="match status" value="1"/>
</dbReference>
<comment type="similarity">
    <text evidence="8">Belongs to the shikimate dehydrogenase family.</text>
</comment>
<dbReference type="SUPFAM" id="SSF53223">
    <property type="entry name" value="Aminoacid dehydrogenase-like, N-terminal domain"/>
    <property type="match status" value="1"/>
</dbReference>